<dbReference type="PRINTS" id="PR00032">
    <property type="entry name" value="HTHARAC"/>
</dbReference>
<dbReference type="SMART" id="SM00342">
    <property type="entry name" value="HTH_ARAC"/>
    <property type="match status" value="1"/>
</dbReference>
<evidence type="ECO:0000259" key="4">
    <source>
        <dbReference type="PROSITE" id="PS01124"/>
    </source>
</evidence>
<dbReference type="Gene3D" id="1.10.10.60">
    <property type="entry name" value="Homeodomain-like"/>
    <property type="match status" value="2"/>
</dbReference>
<keyword evidence="6" id="KW-1185">Reference proteome</keyword>
<feature type="domain" description="HTH araC/xylS-type" evidence="4">
    <location>
        <begin position="174"/>
        <end position="272"/>
    </location>
</feature>
<accession>A0ABT4FXQ4</accession>
<dbReference type="InterPro" id="IPR020449">
    <property type="entry name" value="Tscrpt_reg_AraC-type_HTH"/>
</dbReference>
<gene>
    <name evidence="5" type="ORF">M5W83_17465</name>
</gene>
<reference evidence="5 6" key="1">
    <citation type="submission" date="2022-05" db="EMBL/GenBank/DDBJ databases">
        <title>Genome Sequencing of Bee-Associated Microbes.</title>
        <authorList>
            <person name="Dunlap C."/>
        </authorList>
    </citation>
    <scope>NUCLEOTIDE SEQUENCE [LARGE SCALE GENOMIC DNA]</scope>
    <source>
        <strain evidence="5 6">NRRL B-14613</strain>
    </source>
</reference>
<proteinExistence type="predicted"/>
<dbReference type="RefSeq" id="WP_244194184.1">
    <property type="nucleotide sequence ID" value="NZ_CABMNB010000025.1"/>
</dbReference>
<dbReference type="PANTHER" id="PTHR46796">
    <property type="entry name" value="HTH-TYPE TRANSCRIPTIONAL ACTIVATOR RHAS-RELATED"/>
    <property type="match status" value="1"/>
</dbReference>
<dbReference type="EMBL" id="JAMDMM010000032">
    <property type="protein sequence ID" value="MCY9608934.1"/>
    <property type="molecule type" value="Genomic_DNA"/>
</dbReference>
<dbReference type="InterPro" id="IPR003313">
    <property type="entry name" value="AraC-bd"/>
</dbReference>
<dbReference type="GeneID" id="77000178"/>
<evidence type="ECO:0000256" key="3">
    <source>
        <dbReference type="ARBA" id="ARBA00023163"/>
    </source>
</evidence>
<dbReference type="Pfam" id="PF12833">
    <property type="entry name" value="HTH_18"/>
    <property type="match status" value="1"/>
</dbReference>
<evidence type="ECO:0000313" key="6">
    <source>
        <dbReference type="Proteomes" id="UP001209276"/>
    </source>
</evidence>
<keyword evidence="2" id="KW-0238">DNA-binding</keyword>
<keyword evidence="3" id="KW-0804">Transcription</keyword>
<dbReference type="Proteomes" id="UP001209276">
    <property type="component" value="Unassembled WGS sequence"/>
</dbReference>
<keyword evidence="1" id="KW-0805">Transcription regulation</keyword>
<sequence length="275" mass="32180">MSAKKVLETANGLFLFKQEVNQESNWRSDHCYKFIYSANGSMTYQTNRNQISLDEQQFLLLNPYDEHKQLALENTKFLIEIEPAFLNRAARAISSLHFDVQFASCTQRHPSLTKWVHFVLDYVQLEEDGNSESMELFLEHSFSQLALILVKNAIGTQSHDIHLPAYKTIHPQLYKTIEAMKENFQHPWTLDEMADLSYVSKFQFAHYFKEIVGISPYSWLQLYRVIRSQDMLIHTNKTVLKIAIECGFSSVSVYNQLFKRLYGITPRSFRTMARK</sequence>
<dbReference type="InterPro" id="IPR050204">
    <property type="entry name" value="AraC_XylS_family_regulators"/>
</dbReference>
<name>A0ABT4FXQ4_PANTH</name>
<organism evidence="5 6">
    <name type="scientific">Paenibacillus thiaminolyticus</name>
    <name type="common">Bacillus thiaminolyticus</name>
    <dbReference type="NCBI Taxonomy" id="49283"/>
    <lineage>
        <taxon>Bacteria</taxon>
        <taxon>Bacillati</taxon>
        <taxon>Bacillota</taxon>
        <taxon>Bacilli</taxon>
        <taxon>Bacillales</taxon>
        <taxon>Paenibacillaceae</taxon>
        <taxon>Paenibacillus</taxon>
    </lineage>
</organism>
<dbReference type="Pfam" id="PF02311">
    <property type="entry name" value="AraC_binding"/>
    <property type="match status" value="1"/>
</dbReference>
<protein>
    <submittedName>
        <fullName evidence="5">AraC family transcriptional regulator</fullName>
    </submittedName>
</protein>
<evidence type="ECO:0000256" key="2">
    <source>
        <dbReference type="ARBA" id="ARBA00023125"/>
    </source>
</evidence>
<dbReference type="InterPro" id="IPR018062">
    <property type="entry name" value="HTH_AraC-typ_CS"/>
</dbReference>
<dbReference type="PROSITE" id="PS00041">
    <property type="entry name" value="HTH_ARAC_FAMILY_1"/>
    <property type="match status" value="1"/>
</dbReference>
<dbReference type="InterPro" id="IPR018060">
    <property type="entry name" value="HTH_AraC"/>
</dbReference>
<dbReference type="InterPro" id="IPR009057">
    <property type="entry name" value="Homeodomain-like_sf"/>
</dbReference>
<comment type="caution">
    <text evidence="5">The sequence shown here is derived from an EMBL/GenBank/DDBJ whole genome shotgun (WGS) entry which is preliminary data.</text>
</comment>
<dbReference type="SUPFAM" id="SSF46689">
    <property type="entry name" value="Homeodomain-like"/>
    <property type="match status" value="2"/>
</dbReference>
<dbReference type="PROSITE" id="PS01124">
    <property type="entry name" value="HTH_ARAC_FAMILY_2"/>
    <property type="match status" value="1"/>
</dbReference>
<evidence type="ECO:0000313" key="5">
    <source>
        <dbReference type="EMBL" id="MCY9608934.1"/>
    </source>
</evidence>
<evidence type="ECO:0000256" key="1">
    <source>
        <dbReference type="ARBA" id="ARBA00023015"/>
    </source>
</evidence>